<keyword evidence="8" id="KW-1185">Reference proteome</keyword>
<dbReference type="OrthoDB" id="1404228at2"/>
<feature type="transmembrane region" description="Helical" evidence="5">
    <location>
        <begin position="21"/>
        <end position="40"/>
    </location>
</feature>
<dbReference type="Proteomes" id="UP000026249">
    <property type="component" value="Unassembled WGS sequence"/>
</dbReference>
<feature type="transmembrane region" description="Helical" evidence="5">
    <location>
        <begin position="291"/>
        <end position="309"/>
    </location>
</feature>
<dbReference type="Pfam" id="PF07690">
    <property type="entry name" value="MFS_1"/>
    <property type="match status" value="1"/>
</dbReference>
<dbReference type="InterPro" id="IPR020846">
    <property type="entry name" value="MFS_dom"/>
</dbReference>
<accession>A0A037ZP11</accession>
<feature type="transmembrane region" description="Helical" evidence="5">
    <location>
        <begin position="168"/>
        <end position="189"/>
    </location>
</feature>
<proteinExistence type="predicted"/>
<dbReference type="Gene3D" id="1.20.1250.20">
    <property type="entry name" value="MFS general substrate transporter like domains"/>
    <property type="match status" value="1"/>
</dbReference>
<dbReference type="RefSeq" id="WP_035256699.1">
    <property type="nucleotide sequence ID" value="NZ_JFKE01000002.1"/>
</dbReference>
<gene>
    <name evidence="7" type="ORF">ACMU_06335</name>
</gene>
<dbReference type="InterPro" id="IPR011701">
    <property type="entry name" value="MFS"/>
</dbReference>
<dbReference type="GO" id="GO:0035435">
    <property type="term" value="P:phosphate ion transmembrane transport"/>
    <property type="evidence" value="ECO:0007669"/>
    <property type="project" value="TreeGrafter"/>
</dbReference>
<reference evidence="7 8" key="1">
    <citation type="submission" date="2014-03" db="EMBL/GenBank/DDBJ databases">
        <title>Draft Genome Sequence of Actibacterium mucosum KCTC 23349, a Marine Alphaproteobacterium with Complex Ionic Requirements Isolated from Mediterranean Seawater at Malvarrosa Beach, Valencia, Spain.</title>
        <authorList>
            <person name="Arahal D.R."/>
            <person name="Shao Z."/>
            <person name="Lai Q."/>
            <person name="Pujalte M.J."/>
        </authorList>
    </citation>
    <scope>NUCLEOTIDE SEQUENCE [LARGE SCALE GENOMIC DNA]</scope>
    <source>
        <strain evidence="7 8">KCTC 23349</strain>
    </source>
</reference>
<feature type="domain" description="Major facilitator superfamily (MFS) profile" evidence="6">
    <location>
        <begin position="17"/>
        <end position="405"/>
    </location>
</feature>
<evidence type="ECO:0000256" key="4">
    <source>
        <dbReference type="ARBA" id="ARBA00023136"/>
    </source>
</evidence>
<protein>
    <submittedName>
        <fullName evidence="7">MFS transporter</fullName>
    </submittedName>
</protein>
<keyword evidence="4 5" id="KW-0472">Membrane</keyword>
<sequence>MSRPPSTLSFLRDNLRWIGGGIILTFLSGFGQTFFISVFAGEIRAEFELTHAGWGAVYAAGTLASAAVMVWAGALSDRYRMRGLGTIVLIGLALACVAMAGNRAVWGLVVVIFALRFFGQGMASHVARVAMARWFVATRGRALALVTLGFSAGEALLPISALTLTTLIGWRVVWVGAAIVIVAFVPLLLSLLKQERTPQSDAQNSDAAGMRGRHWTRAQMLRHGLFWMLVPLLLGPPAFGTAVLFHQVHMAEVKDWTQFDFVAMLPIFTVVSLFSMMAFGWAIDQFGSRRLIALYQIPFALAMLALWIGDSQMALAGAFVLFGLMQGGGATLTSSIWAELYGTAHLGGIKALASALMVFGSAIGPGVTGYLIDHGISFPNQGPGIALFILAASGLAAIGLYRYRD</sequence>
<dbReference type="EMBL" id="JFKE01000002">
    <property type="protein sequence ID" value="KAJ56556.1"/>
    <property type="molecule type" value="Genomic_DNA"/>
</dbReference>
<dbReference type="PANTHER" id="PTHR43826:SF3">
    <property type="entry name" value="GLUCOSE-6-PHOSPHATE EXCHANGER SLC37A4"/>
    <property type="match status" value="1"/>
</dbReference>
<feature type="transmembrane region" description="Helical" evidence="5">
    <location>
        <begin position="315"/>
        <end position="340"/>
    </location>
</feature>
<evidence type="ECO:0000256" key="2">
    <source>
        <dbReference type="ARBA" id="ARBA00022692"/>
    </source>
</evidence>
<feature type="transmembrane region" description="Helical" evidence="5">
    <location>
        <begin position="261"/>
        <end position="279"/>
    </location>
</feature>
<dbReference type="InterPro" id="IPR051337">
    <property type="entry name" value="OPA_Antiporter"/>
</dbReference>
<feature type="transmembrane region" description="Helical" evidence="5">
    <location>
        <begin position="106"/>
        <end position="130"/>
    </location>
</feature>
<dbReference type="SUPFAM" id="SSF103473">
    <property type="entry name" value="MFS general substrate transporter"/>
    <property type="match status" value="1"/>
</dbReference>
<dbReference type="AlphaFoldDB" id="A0A037ZP11"/>
<evidence type="ECO:0000256" key="3">
    <source>
        <dbReference type="ARBA" id="ARBA00022989"/>
    </source>
</evidence>
<dbReference type="PROSITE" id="PS50850">
    <property type="entry name" value="MFS"/>
    <property type="match status" value="1"/>
</dbReference>
<evidence type="ECO:0000313" key="8">
    <source>
        <dbReference type="Proteomes" id="UP000026249"/>
    </source>
</evidence>
<keyword evidence="2 5" id="KW-0812">Transmembrane</keyword>
<feature type="transmembrane region" description="Helical" evidence="5">
    <location>
        <begin position="52"/>
        <end position="71"/>
    </location>
</feature>
<feature type="transmembrane region" description="Helical" evidence="5">
    <location>
        <begin position="83"/>
        <end position="100"/>
    </location>
</feature>
<dbReference type="GO" id="GO:0016020">
    <property type="term" value="C:membrane"/>
    <property type="evidence" value="ECO:0007669"/>
    <property type="project" value="UniProtKB-ARBA"/>
</dbReference>
<dbReference type="GO" id="GO:0061513">
    <property type="term" value="F:glucose 6-phosphate:phosphate antiporter activity"/>
    <property type="evidence" value="ECO:0007669"/>
    <property type="project" value="TreeGrafter"/>
</dbReference>
<dbReference type="InterPro" id="IPR036259">
    <property type="entry name" value="MFS_trans_sf"/>
</dbReference>
<keyword evidence="3 5" id="KW-1133">Transmembrane helix</keyword>
<evidence type="ECO:0000313" key="7">
    <source>
        <dbReference type="EMBL" id="KAJ56556.1"/>
    </source>
</evidence>
<feature type="transmembrane region" description="Helical" evidence="5">
    <location>
        <begin position="352"/>
        <end position="372"/>
    </location>
</feature>
<dbReference type="PANTHER" id="PTHR43826">
    <property type="entry name" value="GLUCOSE-6-PHOSPHATE EXCHANGER SLC37A4"/>
    <property type="match status" value="1"/>
</dbReference>
<comment type="caution">
    <text evidence="7">The sequence shown here is derived from an EMBL/GenBank/DDBJ whole genome shotgun (WGS) entry which is preliminary data.</text>
</comment>
<feature type="transmembrane region" description="Helical" evidence="5">
    <location>
        <begin position="384"/>
        <end position="403"/>
    </location>
</feature>
<feature type="transmembrane region" description="Helical" evidence="5">
    <location>
        <begin position="142"/>
        <end position="162"/>
    </location>
</feature>
<dbReference type="GO" id="GO:0012505">
    <property type="term" value="C:endomembrane system"/>
    <property type="evidence" value="ECO:0007669"/>
    <property type="project" value="UniProtKB-SubCell"/>
</dbReference>
<evidence type="ECO:0000256" key="1">
    <source>
        <dbReference type="ARBA" id="ARBA00004127"/>
    </source>
</evidence>
<name>A0A037ZP11_9RHOB</name>
<evidence type="ECO:0000256" key="5">
    <source>
        <dbReference type="SAM" id="Phobius"/>
    </source>
</evidence>
<organism evidence="7 8">
    <name type="scientific">Actibacterium mucosum KCTC 23349</name>
    <dbReference type="NCBI Taxonomy" id="1454373"/>
    <lineage>
        <taxon>Bacteria</taxon>
        <taxon>Pseudomonadati</taxon>
        <taxon>Pseudomonadota</taxon>
        <taxon>Alphaproteobacteria</taxon>
        <taxon>Rhodobacterales</taxon>
        <taxon>Roseobacteraceae</taxon>
        <taxon>Actibacterium</taxon>
    </lineage>
</organism>
<evidence type="ECO:0000259" key="6">
    <source>
        <dbReference type="PROSITE" id="PS50850"/>
    </source>
</evidence>
<comment type="subcellular location">
    <subcellularLocation>
        <location evidence="1">Endomembrane system</location>
        <topology evidence="1">Multi-pass membrane protein</topology>
    </subcellularLocation>
</comment>
<feature type="transmembrane region" description="Helical" evidence="5">
    <location>
        <begin position="225"/>
        <end position="249"/>
    </location>
</feature>
<dbReference type="STRING" id="1454373.ACMU_06335"/>